<dbReference type="RefSeq" id="WP_406760921.1">
    <property type="nucleotide sequence ID" value="NZ_JBJIAB010000008.1"/>
</dbReference>
<organism evidence="2 3">
    <name type="scientific">Candidatus Clostridium helianthi</name>
    <dbReference type="NCBI Taxonomy" id="3381660"/>
    <lineage>
        <taxon>Bacteria</taxon>
        <taxon>Bacillati</taxon>
        <taxon>Bacillota</taxon>
        <taxon>Clostridia</taxon>
        <taxon>Eubacteriales</taxon>
        <taxon>Clostridiaceae</taxon>
        <taxon>Clostridium</taxon>
    </lineage>
</organism>
<evidence type="ECO:0000313" key="2">
    <source>
        <dbReference type="EMBL" id="MFL0165101.1"/>
    </source>
</evidence>
<dbReference type="InterPro" id="IPR025997">
    <property type="entry name" value="SBP_2_dom"/>
</dbReference>
<evidence type="ECO:0000259" key="1">
    <source>
        <dbReference type="Pfam" id="PF13407"/>
    </source>
</evidence>
<dbReference type="Proteomes" id="UP001623600">
    <property type="component" value="Unassembled WGS sequence"/>
</dbReference>
<dbReference type="EMBL" id="JBJIAB010000008">
    <property type="protein sequence ID" value="MFL0165101.1"/>
    <property type="molecule type" value="Genomic_DNA"/>
</dbReference>
<proteinExistence type="predicted"/>
<dbReference type="SUPFAM" id="SSF53822">
    <property type="entry name" value="Periplasmic binding protein-like I"/>
    <property type="match status" value="1"/>
</dbReference>
<comment type="caution">
    <text evidence="2">The sequence shown here is derived from an EMBL/GenBank/DDBJ whole genome shotgun (WGS) entry which is preliminary data.</text>
</comment>
<name>A0ABW8S3B2_9CLOT</name>
<dbReference type="Pfam" id="PF13407">
    <property type="entry name" value="Peripla_BP_4"/>
    <property type="match status" value="1"/>
</dbReference>
<feature type="domain" description="Periplasmic binding protein" evidence="1">
    <location>
        <begin position="1"/>
        <end position="68"/>
    </location>
</feature>
<evidence type="ECO:0000313" key="3">
    <source>
        <dbReference type="Proteomes" id="UP001623600"/>
    </source>
</evidence>
<accession>A0ABW8S3B2</accession>
<sequence>MAIGALETLQKYGYNKGDKSKYIPTFGINGLPKALQLIDQGVMAGTVIQNPREYADAIYAVGMNLVSGLSPSSRTNYKFDETGKIIRISYHKYTKPQ</sequence>
<reference evidence="2 3" key="1">
    <citation type="submission" date="2024-11" db="EMBL/GenBank/DDBJ databases">
        <authorList>
            <person name="Heng Y.C."/>
            <person name="Lim A.C.H."/>
            <person name="Lee J.K.Y."/>
            <person name="Kittelmann S."/>
        </authorList>
    </citation>
    <scope>NUCLEOTIDE SEQUENCE [LARGE SCALE GENOMIC DNA]</scope>
    <source>
        <strain evidence="2 3">WILCCON 0112</strain>
    </source>
</reference>
<gene>
    <name evidence="2" type="ORF">ACJDTP_08485</name>
</gene>
<dbReference type="Gene3D" id="3.40.50.2300">
    <property type="match status" value="2"/>
</dbReference>
<dbReference type="InterPro" id="IPR028082">
    <property type="entry name" value="Peripla_BP_I"/>
</dbReference>
<keyword evidence="3" id="KW-1185">Reference proteome</keyword>
<protein>
    <submittedName>
        <fullName evidence="2">Substrate-binding domain-containing protein</fullName>
    </submittedName>
</protein>